<name>A0ABS3N5J6_9BACI</name>
<accession>A0ABS3N5J6</accession>
<gene>
    <name evidence="1" type="ORF">I7822_18085</name>
</gene>
<dbReference type="RefSeq" id="WP_207980510.1">
    <property type="nucleotide sequence ID" value="NZ_JAGDEL010000015.1"/>
</dbReference>
<comment type="caution">
    <text evidence="1">The sequence shown here is derived from an EMBL/GenBank/DDBJ whole genome shotgun (WGS) entry which is preliminary data.</text>
</comment>
<evidence type="ECO:0000313" key="1">
    <source>
        <dbReference type="EMBL" id="MBO1513554.1"/>
    </source>
</evidence>
<organism evidence="1 2">
    <name type="scientific">Metabacillus bambusae</name>
    <dbReference type="NCBI Taxonomy" id="2795218"/>
    <lineage>
        <taxon>Bacteria</taxon>
        <taxon>Bacillati</taxon>
        <taxon>Bacillota</taxon>
        <taxon>Bacilli</taxon>
        <taxon>Bacillales</taxon>
        <taxon>Bacillaceae</taxon>
        <taxon>Metabacillus</taxon>
    </lineage>
</organism>
<sequence>MSNEIMQEKEADINELVEEVLFLEDLEMDKDIREWLQTPTVQLKEYGFGEPDSEKEYLAMLEELSSHLMER</sequence>
<dbReference type="Proteomes" id="UP000663981">
    <property type="component" value="Unassembled WGS sequence"/>
</dbReference>
<dbReference type="EMBL" id="JAGDEL010000015">
    <property type="protein sequence ID" value="MBO1513554.1"/>
    <property type="molecule type" value="Genomic_DNA"/>
</dbReference>
<protein>
    <submittedName>
        <fullName evidence="1">Uncharacterized protein</fullName>
    </submittedName>
</protein>
<keyword evidence="2" id="KW-1185">Reference proteome</keyword>
<reference evidence="1 2" key="1">
    <citation type="submission" date="2021-03" db="EMBL/GenBank/DDBJ databases">
        <title>Whole genome sequence of Metabacillus bambusae BG109.</title>
        <authorList>
            <person name="Jeong J.W."/>
        </authorList>
    </citation>
    <scope>NUCLEOTIDE SEQUENCE [LARGE SCALE GENOMIC DNA]</scope>
    <source>
        <strain evidence="1 2">BG109</strain>
    </source>
</reference>
<proteinExistence type="predicted"/>
<evidence type="ECO:0000313" key="2">
    <source>
        <dbReference type="Proteomes" id="UP000663981"/>
    </source>
</evidence>